<dbReference type="EMBL" id="KN882047">
    <property type="protein sequence ID" value="KIY45555.1"/>
    <property type="molecule type" value="Genomic_DNA"/>
</dbReference>
<dbReference type="Gene3D" id="3.40.50.300">
    <property type="entry name" value="P-loop containing nucleotide triphosphate hydrolases"/>
    <property type="match status" value="1"/>
</dbReference>
<evidence type="ECO:0000259" key="8">
    <source>
        <dbReference type="Pfam" id="PF02492"/>
    </source>
</evidence>
<dbReference type="SUPFAM" id="SSF52540">
    <property type="entry name" value="P-loop containing nucleoside triphosphate hydrolases"/>
    <property type="match status" value="1"/>
</dbReference>
<evidence type="ECO:0000256" key="3">
    <source>
        <dbReference type="ARBA" id="ARBA00022833"/>
    </source>
</evidence>
<reference evidence="10 11" key="1">
    <citation type="journal article" date="2015" name="Fungal Genet. Biol.">
        <title>Evolution of novel wood decay mechanisms in Agaricales revealed by the genome sequences of Fistulina hepatica and Cylindrobasidium torrendii.</title>
        <authorList>
            <person name="Floudas D."/>
            <person name="Held B.W."/>
            <person name="Riley R."/>
            <person name="Nagy L.G."/>
            <person name="Koehler G."/>
            <person name="Ransdell A.S."/>
            <person name="Younus H."/>
            <person name="Chow J."/>
            <person name="Chiniquy J."/>
            <person name="Lipzen A."/>
            <person name="Tritt A."/>
            <person name="Sun H."/>
            <person name="Haridas S."/>
            <person name="LaButti K."/>
            <person name="Ohm R.A."/>
            <person name="Kues U."/>
            <person name="Blanchette R.A."/>
            <person name="Grigoriev I.V."/>
            <person name="Minto R.E."/>
            <person name="Hibbett D.S."/>
        </authorList>
    </citation>
    <scope>NUCLEOTIDE SEQUENCE [LARGE SCALE GENOMIC DNA]</scope>
    <source>
        <strain evidence="10 11">ATCC 64428</strain>
    </source>
</reference>
<evidence type="ECO:0000313" key="11">
    <source>
        <dbReference type="Proteomes" id="UP000054144"/>
    </source>
</evidence>
<dbReference type="InterPro" id="IPR011629">
    <property type="entry name" value="CobW-like_C"/>
</dbReference>
<dbReference type="GO" id="GO:0005525">
    <property type="term" value="F:GTP binding"/>
    <property type="evidence" value="ECO:0007669"/>
    <property type="project" value="UniProtKB-KW"/>
</dbReference>
<dbReference type="Gene3D" id="3.30.1220.10">
    <property type="entry name" value="CobW-like, C-terminal domain"/>
    <property type="match status" value="1"/>
</dbReference>
<feature type="domain" description="CobW/HypB/UreG nucleotide-binding" evidence="8">
    <location>
        <begin position="61"/>
        <end position="259"/>
    </location>
</feature>
<dbReference type="PANTHER" id="PTHR13748:SF31">
    <property type="entry name" value="ZINC-REGULATED GTPASE METALLOPROTEIN ACTIVATOR 1A-RELATED"/>
    <property type="match status" value="1"/>
</dbReference>
<evidence type="ECO:0000259" key="9">
    <source>
        <dbReference type="Pfam" id="PF07683"/>
    </source>
</evidence>
<keyword evidence="3" id="KW-0862">Zinc</keyword>
<dbReference type="InterPro" id="IPR003495">
    <property type="entry name" value="CobW/HypB/UreG_nucleotide-bd"/>
</dbReference>
<evidence type="ECO:0000256" key="2">
    <source>
        <dbReference type="ARBA" id="ARBA00022801"/>
    </source>
</evidence>
<dbReference type="GO" id="GO:0005737">
    <property type="term" value="C:cytoplasm"/>
    <property type="evidence" value="ECO:0007669"/>
    <property type="project" value="TreeGrafter"/>
</dbReference>
<dbReference type="OrthoDB" id="258627at2759"/>
<gene>
    <name evidence="10" type="ORF">FISHEDRAFT_76409</name>
</gene>
<keyword evidence="5" id="KW-0143">Chaperone</keyword>
<evidence type="ECO:0000313" key="10">
    <source>
        <dbReference type="EMBL" id="KIY45555.1"/>
    </source>
</evidence>
<dbReference type="CDD" id="cd03112">
    <property type="entry name" value="CobW-like"/>
    <property type="match status" value="1"/>
</dbReference>
<feature type="domain" description="CobW C-terminal" evidence="9">
    <location>
        <begin position="361"/>
        <end position="420"/>
    </location>
</feature>
<keyword evidence="1" id="KW-0547">Nucleotide-binding</keyword>
<dbReference type="GO" id="GO:0016787">
    <property type="term" value="F:hydrolase activity"/>
    <property type="evidence" value="ECO:0007669"/>
    <property type="project" value="UniProtKB-KW"/>
</dbReference>
<keyword evidence="4" id="KW-0342">GTP-binding</keyword>
<evidence type="ECO:0000256" key="6">
    <source>
        <dbReference type="ARBA" id="ARBA00034320"/>
    </source>
</evidence>
<comment type="catalytic activity">
    <reaction evidence="7">
        <text>GTP + H2O = GDP + phosphate + H(+)</text>
        <dbReference type="Rhea" id="RHEA:19669"/>
        <dbReference type="ChEBI" id="CHEBI:15377"/>
        <dbReference type="ChEBI" id="CHEBI:15378"/>
        <dbReference type="ChEBI" id="CHEBI:37565"/>
        <dbReference type="ChEBI" id="CHEBI:43474"/>
        <dbReference type="ChEBI" id="CHEBI:58189"/>
    </reaction>
    <physiologicalReaction direction="left-to-right" evidence="7">
        <dbReference type="Rhea" id="RHEA:19670"/>
    </physiologicalReaction>
</comment>
<sequence>MLLLNSKSYRARLEPCPPRFTPINHFVPGRVIKPSACSLNMDDEEIPTLIEHQSEQSKRVPLTIICGFLGAGKSTLLKRILTERHGYRIAVIMNEFGDTADIEAKTINVGDGDDPASRSDEFLELANGCLCCSIKDVGIAAIEKLMERRGAFDHIVLETTGLADPGPIASIFWQNEEYAMGLGRDIALDGVVCVVDALFGRQQIEEDSISETSEEIGESIRQIAGSDVIILNKIDLVKPEQVSETQRLIRQANPVAPIHRTVRGKMDIGLLLGIRAYSSAPEITIHPEHNHAVGHADDDDCEVCRPHYELRGISALHVSVPVLDATRMEGLDKWVRAVLWDGQLPESLPSKDERRSADIVVLRCKGVFSTTEGTRYVLQGVRSLYDIFAVEEADLGLPSEGKLVFIGRGLNEEVRRSLMERVA</sequence>
<keyword evidence="2" id="KW-0378">Hydrolase</keyword>
<keyword evidence="11" id="KW-1185">Reference proteome</keyword>
<comment type="similarity">
    <text evidence="6">Belongs to the SIMIBI class G3E GTPase family. ZNG1 subfamily.</text>
</comment>
<evidence type="ECO:0000256" key="5">
    <source>
        <dbReference type="ARBA" id="ARBA00023186"/>
    </source>
</evidence>
<proteinExistence type="inferred from homology"/>
<organism evidence="10 11">
    <name type="scientific">Fistulina hepatica ATCC 64428</name>
    <dbReference type="NCBI Taxonomy" id="1128425"/>
    <lineage>
        <taxon>Eukaryota</taxon>
        <taxon>Fungi</taxon>
        <taxon>Dikarya</taxon>
        <taxon>Basidiomycota</taxon>
        <taxon>Agaricomycotina</taxon>
        <taxon>Agaricomycetes</taxon>
        <taxon>Agaricomycetidae</taxon>
        <taxon>Agaricales</taxon>
        <taxon>Fistulinaceae</taxon>
        <taxon>Fistulina</taxon>
    </lineage>
</organism>
<evidence type="ECO:0000256" key="4">
    <source>
        <dbReference type="ARBA" id="ARBA00023134"/>
    </source>
</evidence>
<dbReference type="SUPFAM" id="SSF90002">
    <property type="entry name" value="Hypothetical protein YjiA, C-terminal domain"/>
    <property type="match status" value="1"/>
</dbReference>
<dbReference type="Pfam" id="PF07683">
    <property type="entry name" value="CobW_C"/>
    <property type="match status" value="1"/>
</dbReference>
<evidence type="ECO:0000256" key="1">
    <source>
        <dbReference type="ARBA" id="ARBA00022741"/>
    </source>
</evidence>
<dbReference type="PANTHER" id="PTHR13748">
    <property type="entry name" value="COBW-RELATED"/>
    <property type="match status" value="1"/>
</dbReference>
<name>A0A0D7A493_9AGAR</name>
<dbReference type="InterPro" id="IPR027417">
    <property type="entry name" value="P-loop_NTPase"/>
</dbReference>
<dbReference type="Proteomes" id="UP000054144">
    <property type="component" value="Unassembled WGS sequence"/>
</dbReference>
<accession>A0A0D7A493</accession>
<dbReference type="AlphaFoldDB" id="A0A0D7A493"/>
<evidence type="ECO:0000256" key="7">
    <source>
        <dbReference type="ARBA" id="ARBA00049117"/>
    </source>
</evidence>
<protein>
    <submittedName>
        <fullName evidence="10">CobW-domain-containing protein</fullName>
    </submittedName>
</protein>
<dbReference type="InterPro" id="IPR051316">
    <property type="entry name" value="Zinc-reg_GTPase_activator"/>
</dbReference>
<dbReference type="Pfam" id="PF02492">
    <property type="entry name" value="cobW"/>
    <property type="match status" value="1"/>
</dbReference>
<dbReference type="InterPro" id="IPR036627">
    <property type="entry name" value="CobW-likC_sf"/>
</dbReference>